<evidence type="ECO:0000259" key="3">
    <source>
        <dbReference type="PROSITE" id="PS51186"/>
    </source>
</evidence>
<dbReference type="OrthoDB" id="9775595at2"/>
<dbReference type="AlphaFoldDB" id="A0A336JTW0"/>
<feature type="domain" description="N-acetyltransferase" evidence="3">
    <location>
        <begin position="116"/>
        <end position="252"/>
    </location>
</feature>
<dbReference type="PANTHER" id="PTHR43877">
    <property type="entry name" value="AMINOALKYLPHOSPHONATE N-ACETYLTRANSFERASE-RELATED-RELATED"/>
    <property type="match status" value="1"/>
</dbReference>
<dbReference type="InterPro" id="IPR000182">
    <property type="entry name" value="GNAT_dom"/>
</dbReference>
<dbReference type="GO" id="GO:0016747">
    <property type="term" value="F:acyltransferase activity, transferring groups other than amino-acyl groups"/>
    <property type="evidence" value="ECO:0007669"/>
    <property type="project" value="InterPro"/>
</dbReference>
<dbReference type="Pfam" id="PF24553">
    <property type="entry name" value="Rv0428c_C"/>
    <property type="match status" value="1"/>
</dbReference>
<protein>
    <submittedName>
        <fullName evidence="5">Acetyltransferase (GNAT) family protein</fullName>
    </submittedName>
</protein>
<dbReference type="InterPro" id="IPR016181">
    <property type="entry name" value="Acyl_CoA_acyltransferase"/>
</dbReference>
<reference evidence="4 7" key="2">
    <citation type="submission" date="2018-07" db="EMBL/GenBank/DDBJ databases">
        <title>Genomic Encyclopedia of Archaeal and Bacterial Type Strains, Phase II (KMG-II): from individual species to whole genera.</title>
        <authorList>
            <person name="Goeker M."/>
        </authorList>
    </citation>
    <scope>NUCLEOTIDE SEQUENCE [LARGE SCALE GENOMIC DNA]</scope>
    <source>
        <strain evidence="4 7">JA575</strain>
    </source>
</reference>
<dbReference type="Proteomes" id="UP000252631">
    <property type="component" value="Unassembled WGS sequence"/>
</dbReference>
<evidence type="ECO:0000313" key="5">
    <source>
        <dbReference type="EMBL" id="SSW91786.1"/>
    </source>
</evidence>
<dbReference type="InterPro" id="IPR056935">
    <property type="entry name" value="Rv0428c-like_C"/>
</dbReference>
<dbReference type="EMBL" id="UFQQ01000014">
    <property type="protein sequence ID" value="SSW91786.1"/>
    <property type="molecule type" value="Genomic_DNA"/>
</dbReference>
<sequence>MTMSKLVWQVEQACHNAWPSLRSALVGDWLLRFGDGVSRRINSANPLHAGVGTIAPQLEAFDRLYRAQGLPLIVRLVSLLPPQVERELDARGFAAEGEACTLYRDLAPESFAAAPPDVTIAPRADAEWLAAIARLQAQSPSHASVYARVVDAIALPTGFVALRRDGHIVATAYGVLHSDLVVIESVVVDEALRGQGLGKRLMTALLGWASGQGATGACLQVVTDNTAGRALYAGLGFDQELYRYHFRRAPPK</sequence>
<dbReference type="SUPFAM" id="SSF55729">
    <property type="entry name" value="Acyl-CoA N-acyltransferases (Nat)"/>
    <property type="match status" value="1"/>
</dbReference>
<gene>
    <name evidence="4" type="ORF">BJ125_11446</name>
    <name evidence="5" type="ORF">SAMN05892882_11446</name>
</gene>
<keyword evidence="7" id="KW-1185">Reference proteome</keyword>
<evidence type="ECO:0000313" key="7">
    <source>
        <dbReference type="Proteomes" id="UP000256343"/>
    </source>
</evidence>
<keyword evidence="2" id="KW-0012">Acyltransferase</keyword>
<accession>A0A336JTW0</accession>
<keyword evidence="1 5" id="KW-0808">Transferase</keyword>
<evidence type="ECO:0000313" key="4">
    <source>
        <dbReference type="EMBL" id="RED31806.1"/>
    </source>
</evidence>
<name>A0A336JTW0_9BRAD</name>
<reference evidence="5 6" key="1">
    <citation type="submission" date="2017-08" db="EMBL/GenBank/DDBJ databases">
        <authorList>
            <person name="de Groot N.N."/>
        </authorList>
    </citation>
    <scope>NUCLEOTIDE SEQUENCE [LARGE SCALE GENOMIC DNA]</scope>
    <source>
        <strain evidence="5 6">JA575</strain>
    </source>
</reference>
<dbReference type="InterPro" id="IPR050832">
    <property type="entry name" value="Bact_Acetyltransf"/>
</dbReference>
<dbReference type="Proteomes" id="UP000256343">
    <property type="component" value="Unassembled WGS sequence"/>
</dbReference>
<dbReference type="CDD" id="cd04301">
    <property type="entry name" value="NAT_SF"/>
    <property type="match status" value="1"/>
</dbReference>
<dbReference type="Gene3D" id="3.40.630.30">
    <property type="match status" value="1"/>
</dbReference>
<proteinExistence type="predicted"/>
<dbReference type="EMBL" id="QRDT01000014">
    <property type="protein sequence ID" value="RED31806.1"/>
    <property type="molecule type" value="Genomic_DNA"/>
</dbReference>
<organism evidence="5 6">
    <name type="scientific">Rhodopseudomonas pentothenatexigens</name>
    <dbReference type="NCBI Taxonomy" id="999699"/>
    <lineage>
        <taxon>Bacteria</taxon>
        <taxon>Pseudomonadati</taxon>
        <taxon>Pseudomonadota</taxon>
        <taxon>Alphaproteobacteria</taxon>
        <taxon>Hyphomicrobiales</taxon>
        <taxon>Nitrobacteraceae</taxon>
        <taxon>Rhodopseudomonas</taxon>
    </lineage>
</organism>
<evidence type="ECO:0000313" key="6">
    <source>
        <dbReference type="Proteomes" id="UP000252631"/>
    </source>
</evidence>
<evidence type="ECO:0000256" key="2">
    <source>
        <dbReference type="ARBA" id="ARBA00023315"/>
    </source>
</evidence>
<evidence type="ECO:0000256" key="1">
    <source>
        <dbReference type="ARBA" id="ARBA00022679"/>
    </source>
</evidence>
<dbReference type="PROSITE" id="PS51186">
    <property type="entry name" value="GNAT"/>
    <property type="match status" value="1"/>
</dbReference>